<name>A0A7W5UN77_9BACT</name>
<proteinExistence type="predicted"/>
<dbReference type="PROSITE" id="PS51257">
    <property type="entry name" value="PROKAR_LIPOPROTEIN"/>
    <property type="match status" value="1"/>
</dbReference>
<organism evidence="1 2">
    <name type="scientific">Alloprevotella rava</name>
    <dbReference type="NCBI Taxonomy" id="671218"/>
    <lineage>
        <taxon>Bacteria</taxon>
        <taxon>Pseudomonadati</taxon>
        <taxon>Bacteroidota</taxon>
        <taxon>Bacteroidia</taxon>
        <taxon>Bacteroidales</taxon>
        <taxon>Prevotellaceae</taxon>
        <taxon>Alloprevotella</taxon>
    </lineage>
</organism>
<protein>
    <submittedName>
        <fullName evidence="1">Uncharacterized protein</fullName>
    </submittedName>
</protein>
<accession>A0A7W5UN77</accession>
<dbReference type="Proteomes" id="UP000541425">
    <property type="component" value="Unassembled WGS sequence"/>
</dbReference>
<reference evidence="1 2" key="1">
    <citation type="submission" date="2020-08" db="EMBL/GenBank/DDBJ databases">
        <title>Genomic Encyclopedia of Type Strains, Phase IV (KMG-IV): sequencing the most valuable type-strain genomes for metagenomic binning, comparative biology and taxonomic classification.</title>
        <authorList>
            <person name="Goeker M."/>
        </authorList>
    </citation>
    <scope>NUCLEOTIDE SEQUENCE [LARGE SCALE GENOMIC DNA]</scope>
    <source>
        <strain evidence="1 2">DSM 22548</strain>
    </source>
</reference>
<gene>
    <name evidence="1" type="ORF">FHS60_001221</name>
</gene>
<evidence type="ECO:0000313" key="2">
    <source>
        <dbReference type="Proteomes" id="UP000541425"/>
    </source>
</evidence>
<evidence type="ECO:0000313" key="1">
    <source>
        <dbReference type="EMBL" id="MBB3702752.1"/>
    </source>
</evidence>
<dbReference type="EMBL" id="JACICA010000005">
    <property type="protein sequence ID" value="MBB3702752.1"/>
    <property type="molecule type" value="Genomic_DNA"/>
</dbReference>
<comment type="caution">
    <text evidence="1">The sequence shown here is derived from an EMBL/GenBank/DDBJ whole genome shotgun (WGS) entry which is preliminary data.</text>
</comment>
<dbReference type="RefSeq" id="WP_183696233.1">
    <property type="nucleotide sequence ID" value="NZ_JACICA010000005.1"/>
</dbReference>
<sequence length="211" mass="23891">MKKIFLLIVLPLAIVLFSGCKDFFYLDDYTESKHYVNSYVLPNTMVVEPAKTVKGTPEGLKVRFDGVVLSHFAGTYDPGFLQIAKVNGDTAYNKEIRHFRQEALGTPIRSINVVALDNMDAAHPAGSSLNDVLTVKSVPLNDYFKHHYDSKFMRMNQEQILKLSANQVLEKMWDDSFLHFYYTANPALVLPPVEVTIELQNGTTLKTRSKQ</sequence>
<dbReference type="AlphaFoldDB" id="A0A7W5UN77"/>